<dbReference type="InterPro" id="IPR036465">
    <property type="entry name" value="vWFA_dom_sf"/>
</dbReference>
<dbReference type="Gene3D" id="2.60.40.3670">
    <property type="match status" value="1"/>
</dbReference>
<protein>
    <submittedName>
        <fullName evidence="2">von Willebrand factor type A domain-containing protein</fullName>
    </submittedName>
</protein>
<dbReference type="Gene3D" id="3.40.50.410">
    <property type="entry name" value="von Willebrand factor, type A domain"/>
    <property type="match status" value="1"/>
</dbReference>
<dbReference type="RefSeq" id="WP_147328547.1">
    <property type="nucleotide sequence ID" value="NZ_CP144375.1"/>
</dbReference>
<feature type="domain" description="VWFA" evidence="1">
    <location>
        <begin position="41"/>
        <end position="219"/>
    </location>
</feature>
<evidence type="ECO:0000259" key="1">
    <source>
        <dbReference type="PROSITE" id="PS50234"/>
    </source>
</evidence>
<dbReference type="SUPFAM" id="SSF53300">
    <property type="entry name" value="vWA-like"/>
    <property type="match status" value="1"/>
</dbReference>
<keyword evidence="3" id="KW-1185">Reference proteome</keyword>
<dbReference type="InterPro" id="IPR051266">
    <property type="entry name" value="CLCR"/>
</dbReference>
<dbReference type="InterPro" id="IPR002035">
    <property type="entry name" value="VWF_A"/>
</dbReference>
<dbReference type="Gene3D" id="1.20.120.1690">
    <property type="match status" value="1"/>
</dbReference>
<evidence type="ECO:0000313" key="3">
    <source>
        <dbReference type="Proteomes" id="UP000256269"/>
    </source>
</evidence>
<reference evidence="2 3" key="1">
    <citation type="submission" date="2018-08" db="EMBL/GenBank/DDBJ databases">
        <title>Genomic Encyclopedia of Archaeal and Bacterial Type Strains, Phase II (KMG-II): from individual species to whole genera.</title>
        <authorList>
            <person name="Goeker M."/>
        </authorList>
    </citation>
    <scope>NUCLEOTIDE SEQUENCE [LARGE SCALE GENOMIC DNA]</scope>
    <source>
        <strain evidence="2 3">DSM 45791</strain>
    </source>
</reference>
<dbReference type="Pfam" id="PF13768">
    <property type="entry name" value="VWA_3"/>
    <property type="match status" value="1"/>
</dbReference>
<sequence length="461" mass="50177">MTKFSLELSQNKYLSTSDHHMHAVLTVRAEDLRARPRRPAAEVLVVDCSSSMDWPPTKIANARRAAAAAIDALPDGTWFAVVEGTHKATVRFPDTGTLVQADADTRARAHAVAARLIASGGTAMSTWLANARELLDQHPDTVRHALLLTDGRNESETIAELQRVLDSCAGRFVCDTRGIGDDWEPAELRRIAGALRGTADAVLDDTDLPAEFRRIIESVTEKTVPGLGLRIYTPAFARVEFLRQVAPTEIDLTDRAEGGVLDVATGAWGEEVREYHLCLAIDLHGRPRYEDVQLGRVELVPPDHSVEVPAAPMPIRGHITEDERLSTHIDEMVERYTVQADLGRHLRAGWARFGEDDTAGAAAEWAKAVELARRLGNDEVLRRLGRLVDIDPDTGEVAVKDSIRPRDGFSAVLSFASDMTSNPSVTPAAGPPRKCPNCGKLSPPDAVVCMTCGHRLGEVAP</sequence>
<name>A0A3E0HL29_9PSEU</name>
<dbReference type="PROSITE" id="PS50234">
    <property type="entry name" value="VWFA"/>
    <property type="match status" value="1"/>
</dbReference>
<dbReference type="AlphaFoldDB" id="A0A3E0HL29"/>
<accession>A0A3E0HL29</accession>
<evidence type="ECO:0000313" key="2">
    <source>
        <dbReference type="EMBL" id="REH47169.1"/>
    </source>
</evidence>
<dbReference type="OrthoDB" id="568872at2"/>
<dbReference type="PANTHER" id="PTHR10579:SF43">
    <property type="entry name" value="ZINC FINGER (C3HC4-TYPE RING FINGER) FAMILY PROTEIN"/>
    <property type="match status" value="1"/>
</dbReference>
<organism evidence="2 3">
    <name type="scientific">Kutzneria buriramensis</name>
    <dbReference type="NCBI Taxonomy" id="1045776"/>
    <lineage>
        <taxon>Bacteria</taxon>
        <taxon>Bacillati</taxon>
        <taxon>Actinomycetota</taxon>
        <taxon>Actinomycetes</taxon>
        <taxon>Pseudonocardiales</taxon>
        <taxon>Pseudonocardiaceae</taxon>
        <taxon>Kutzneria</taxon>
    </lineage>
</organism>
<comment type="caution">
    <text evidence="2">The sequence shown here is derived from an EMBL/GenBank/DDBJ whole genome shotgun (WGS) entry which is preliminary data.</text>
</comment>
<dbReference type="PANTHER" id="PTHR10579">
    <property type="entry name" value="CALCIUM-ACTIVATED CHLORIDE CHANNEL REGULATOR"/>
    <property type="match status" value="1"/>
</dbReference>
<proteinExistence type="predicted"/>
<dbReference type="SMART" id="SM00327">
    <property type="entry name" value="VWA"/>
    <property type="match status" value="1"/>
</dbReference>
<dbReference type="Proteomes" id="UP000256269">
    <property type="component" value="Unassembled WGS sequence"/>
</dbReference>
<gene>
    <name evidence="2" type="ORF">BCF44_106334</name>
</gene>
<dbReference type="EMBL" id="QUNO01000006">
    <property type="protein sequence ID" value="REH47169.1"/>
    <property type="molecule type" value="Genomic_DNA"/>
</dbReference>